<dbReference type="OrthoDB" id="3066029at2759"/>
<feature type="transmembrane region" description="Helical" evidence="6">
    <location>
        <begin position="162"/>
        <end position="181"/>
    </location>
</feature>
<feature type="transmembrane region" description="Helical" evidence="6">
    <location>
        <begin position="351"/>
        <end position="372"/>
    </location>
</feature>
<feature type="transmembrane region" description="Helical" evidence="6">
    <location>
        <begin position="313"/>
        <end position="331"/>
    </location>
</feature>
<accession>A0A4U0Y0B0</accession>
<dbReference type="AlphaFoldDB" id="A0A4U0Y0B0"/>
<keyword evidence="2 6" id="KW-0812">Transmembrane</keyword>
<keyword evidence="3 6" id="KW-1133">Transmembrane helix</keyword>
<feature type="transmembrane region" description="Helical" evidence="6">
    <location>
        <begin position="252"/>
        <end position="271"/>
    </location>
</feature>
<evidence type="ECO:0000256" key="3">
    <source>
        <dbReference type="ARBA" id="ARBA00022989"/>
    </source>
</evidence>
<organism evidence="8 9">
    <name type="scientific">Friedmanniomyces simplex</name>
    <dbReference type="NCBI Taxonomy" id="329884"/>
    <lineage>
        <taxon>Eukaryota</taxon>
        <taxon>Fungi</taxon>
        <taxon>Dikarya</taxon>
        <taxon>Ascomycota</taxon>
        <taxon>Pezizomycotina</taxon>
        <taxon>Dothideomycetes</taxon>
        <taxon>Dothideomycetidae</taxon>
        <taxon>Mycosphaerellales</taxon>
        <taxon>Teratosphaeriaceae</taxon>
        <taxon>Friedmanniomyces</taxon>
    </lineage>
</organism>
<evidence type="ECO:0000313" key="8">
    <source>
        <dbReference type="EMBL" id="TKA81758.1"/>
    </source>
</evidence>
<dbReference type="InterPro" id="IPR011701">
    <property type="entry name" value="MFS"/>
</dbReference>
<evidence type="ECO:0000256" key="1">
    <source>
        <dbReference type="ARBA" id="ARBA00004141"/>
    </source>
</evidence>
<dbReference type="SUPFAM" id="SSF103473">
    <property type="entry name" value="MFS general substrate transporter"/>
    <property type="match status" value="1"/>
</dbReference>
<gene>
    <name evidence="8" type="ORF">B0A55_01137</name>
</gene>
<proteinExistence type="predicted"/>
<keyword evidence="9" id="KW-1185">Reference proteome</keyword>
<evidence type="ECO:0000256" key="2">
    <source>
        <dbReference type="ARBA" id="ARBA00022692"/>
    </source>
</evidence>
<feature type="region of interest" description="Disordered" evidence="5">
    <location>
        <begin position="1"/>
        <end position="49"/>
    </location>
</feature>
<dbReference type="FunFam" id="1.20.1250.20:FF:000354">
    <property type="entry name" value="MFS general substrate transporter"/>
    <property type="match status" value="1"/>
</dbReference>
<feature type="transmembrane region" description="Helical" evidence="6">
    <location>
        <begin position="221"/>
        <end position="246"/>
    </location>
</feature>
<evidence type="ECO:0000313" key="9">
    <source>
        <dbReference type="Proteomes" id="UP000309340"/>
    </source>
</evidence>
<dbReference type="InterPro" id="IPR020846">
    <property type="entry name" value="MFS_dom"/>
</dbReference>
<feature type="transmembrane region" description="Helical" evidence="6">
    <location>
        <begin position="425"/>
        <end position="447"/>
    </location>
</feature>
<feature type="transmembrane region" description="Helical" evidence="6">
    <location>
        <begin position="187"/>
        <end position="209"/>
    </location>
</feature>
<feature type="transmembrane region" description="Helical" evidence="6">
    <location>
        <begin position="131"/>
        <end position="150"/>
    </location>
</feature>
<dbReference type="InterPro" id="IPR036259">
    <property type="entry name" value="MFS_trans_sf"/>
</dbReference>
<reference evidence="8 9" key="1">
    <citation type="submission" date="2017-03" db="EMBL/GenBank/DDBJ databases">
        <title>Genomes of endolithic fungi from Antarctica.</title>
        <authorList>
            <person name="Coleine C."/>
            <person name="Masonjones S."/>
            <person name="Stajich J.E."/>
        </authorList>
    </citation>
    <scope>NUCLEOTIDE SEQUENCE [LARGE SCALE GENOMIC DNA]</scope>
    <source>
        <strain evidence="8 9">CCFEE 5184</strain>
    </source>
</reference>
<evidence type="ECO:0000256" key="6">
    <source>
        <dbReference type="SAM" id="Phobius"/>
    </source>
</evidence>
<feature type="compositionally biased region" description="Basic and acidic residues" evidence="5">
    <location>
        <begin position="23"/>
        <end position="39"/>
    </location>
</feature>
<keyword evidence="4 6" id="KW-0472">Membrane</keyword>
<dbReference type="PROSITE" id="PS50850">
    <property type="entry name" value="MFS"/>
    <property type="match status" value="1"/>
</dbReference>
<sequence length="525" mass="57810">MSEEKHARHALEPAEDPLPVPILRDDGTREPEESHEKHSAGYAEEEEDLDLEDQRPNLHHVRSHVSTHDAPVIHQNEHHEHGDEIYDRLSPRRKIAVVCVLSCCSFLAPISSTSILAAAPEVVATFHTTGAIFNISNALYMVFMGLSPLFWGPLAQTYGRKWPLAIAAVTFTAFSAGSAAAPTLPAYFVFRMLTAFQGTTFLSVGATVIGDIYRPVERGTAYGWFLSGTLIGPALGPFIGGIIVTFASWRNIFWLQTALAAASSVAVIFLVPETIHHARKADLAGLPRKQQARKLWSWINPWRVIVLFRYPNLLIAGVASSSLVWNMYSLLTPIRYVLNPRFGLSSPLQSGLFYIAPGCGYLVGTFFGGRWADRVVKKWIKKRGHRVPEDRLRSCIVAMGVVLPACMIIYGWSIEKEVGGVPLPVIVMFIQGVAQLFCFPSLNTYCLDVSQKRSSEVVAGNYVIRYVFAAAGSAACLPVIERIGVGWFSTISAAFLIAATVATWFTAEYGGAWREAIDKGKQEDQ</sequence>
<dbReference type="Proteomes" id="UP000309340">
    <property type="component" value="Unassembled WGS sequence"/>
</dbReference>
<evidence type="ECO:0000259" key="7">
    <source>
        <dbReference type="PROSITE" id="PS50850"/>
    </source>
</evidence>
<dbReference type="Pfam" id="PF07690">
    <property type="entry name" value="MFS_1"/>
    <property type="match status" value="1"/>
</dbReference>
<dbReference type="GO" id="GO:0022857">
    <property type="term" value="F:transmembrane transporter activity"/>
    <property type="evidence" value="ECO:0007669"/>
    <property type="project" value="InterPro"/>
</dbReference>
<comment type="subcellular location">
    <subcellularLocation>
        <location evidence="1">Membrane</location>
        <topology evidence="1">Multi-pass membrane protein</topology>
    </subcellularLocation>
</comment>
<protein>
    <recommendedName>
        <fullName evidence="7">Major facilitator superfamily (MFS) profile domain-containing protein</fullName>
    </recommendedName>
</protein>
<feature type="domain" description="Major facilitator superfamily (MFS) profile" evidence="7">
    <location>
        <begin position="97"/>
        <end position="510"/>
    </location>
</feature>
<feature type="transmembrane region" description="Helical" evidence="6">
    <location>
        <begin position="95"/>
        <end position="119"/>
    </location>
</feature>
<feature type="transmembrane region" description="Helical" evidence="6">
    <location>
        <begin position="392"/>
        <end position="413"/>
    </location>
</feature>
<name>A0A4U0Y0B0_9PEZI</name>
<dbReference type="STRING" id="329884.A0A4U0Y0B0"/>
<dbReference type="GO" id="GO:0005886">
    <property type="term" value="C:plasma membrane"/>
    <property type="evidence" value="ECO:0007669"/>
    <property type="project" value="TreeGrafter"/>
</dbReference>
<feature type="transmembrane region" description="Helical" evidence="6">
    <location>
        <begin position="486"/>
        <end position="507"/>
    </location>
</feature>
<dbReference type="Gene3D" id="1.20.1250.20">
    <property type="entry name" value="MFS general substrate transporter like domains"/>
    <property type="match status" value="1"/>
</dbReference>
<feature type="transmembrane region" description="Helical" evidence="6">
    <location>
        <begin position="459"/>
        <end position="480"/>
    </location>
</feature>
<feature type="compositionally biased region" description="Basic and acidic residues" evidence="5">
    <location>
        <begin position="1"/>
        <end position="12"/>
    </location>
</feature>
<dbReference type="PANTHER" id="PTHR23502:SF64">
    <property type="entry name" value="TRANSPORTER, PUTATIVE (AFU_ORTHOLOGUE AFUA_3G11760)-RELATED"/>
    <property type="match status" value="1"/>
</dbReference>
<dbReference type="PANTHER" id="PTHR23502">
    <property type="entry name" value="MAJOR FACILITATOR SUPERFAMILY"/>
    <property type="match status" value="1"/>
</dbReference>
<dbReference type="EMBL" id="NAJQ01000046">
    <property type="protein sequence ID" value="TKA81758.1"/>
    <property type="molecule type" value="Genomic_DNA"/>
</dbReference>
<evidence type="ECO:0000256" key="4">
    <source>
        <dbReference type="ARBA" id="ARBA00023136"/>
    </source>
</evidence>
<comment type="caution">
    <text evidence="8">The sequence shown here is derived from an EMBL/GenBank/DDBJ whole genome shotgun (WGS) entry which is preliminary data.</text>
</comment>
<evidence type="ECO:0000256" key="5">
    <source>
        <dbReference type="SAM" id="MobiDB-lite"/>
    </source>
</evidence>